<dbReference type="AlphaFoldDB" id="A0A3A3G6P9"/>
<accession>A0A3A3G6P9</accession>
<dbReference type="InterPro" id="IPR036291">
    <property type="entry name" value="NAD(P)-bd_dom_sf"/>
</dbReference>
<dbReference type="SUPFAM" id="SSF51735">
    <property type="entry name" value="NAD(P)-binding Rossmann-fold domains"/>
    <property type="match status" value="1"/>
</dbReference>
<reference evidence="7" key="1">
    <citation type="submission" date="2018-09" db="EMBL/GenBank/DDBJ databases">
        <authorList>
            <person name="Zhu H."/>
        </authorList>
    </citation>
    <scope>NUCLEOTIDE SEQUENCE [LARGE SCALE GENOMIC DNA]</scope>
    <source>
        <strain evidence="7">K1S02-23</strain>
    </source>
</reference>
<keyword evidence="2" id="KW-0547">Nucleotide-binding</keyword>
<dbReference type="Gene3D" id="3.40.50.720">
    <property type="entry name" value="NAD(P)-binding Rossmann-like Domain"/>
    <property type="match status" value="1"/>
</dbReference>
<evidence type="ECO:0000313" key="7">
    <source>
        <dbReference type="Proteomes" id="UP000266327"/>
    </source>
</evidence>
<dbReference type="Pfam" id="PF13607">
    <property type="entry name" value="Succ_CoA_lig"/>
    <property type="match status" value="1"/>
</dbReference>
<evidence type="ECO:0000256" key="1">
    <source>
        <dbReference type="ARBA" id="ARBA00022598"/>
    </source>
</evidence>
<dbReference type="SMART" id="SM00881">
    <property type="entry name" value="CoA_binding"/>
    <property type="match status" value="1"/>
</dbReference>
<dbReference type="FunFam" id="3.30.1490.20:FF:000020">
    <property type="entry name" value="Protein lysine acetyltransferase"/>
    <property type="match status" value="1"/>
</dbReference>
<dbReference type="Pfam" id="PF13549">
    <property type="entry name" value="ATP-grasp_5"/>
    <property type="match status" value="1"/>
</dbReference>
<evidence type="ECO:0000256" key="3">
    <source>
        <dbReference type="ARBA" id="ARBA00022840"/>
    </source>
</evidence>
<dbReference type="PANTHER" id="PTHR43334">
    <property type="entry name" value="ACETATE--COA LIGASE [ADP-FORMING]"/>
    <property type="match status" value="1"/>
</dbReference>
<name>A0A3A3G6P9_9BURK</name>
<dbReference type="EMBL" id="QYUQ01000002">
    <property type="protein sequence ID" value="RJG04207.1"/>
    <property type="molecule type" value="Genomic_DNA"/>
</dbReference>
<evidence type="ECO:0000256" key="2">
    <source>
        <dbReference type="ARBA" id="ARBA00022741"/>
    </source>
</evidence>
<dbReference type="InterPro" id="IPR003781">
    <property type="entry name" value="CoA-bd"/>
</dbReference>
<keyword evidence="3" id="KW-0067">ATP-binding</keyword>
<evidence type="ECO:0000259" key="5">
    <source>
        <dbReference type="SMART" id="SM00881"/>
    </source>
</evidence>
<keyword evidence="1" id="KW-0436">Ligase</keyword>
<dbReference type="SUPFAM" id="SSF56059">
    <property type="entry name" value="Glutathione synthetase ATP-binding domain-like"/>
    <property type="match status" value="1"/>
</dbReference>
<dbReference type="SUPFAM" id="SSF52210">
    <property type="entry name" value="Succinyl-CoA synthetase domains"/>
    <property type="match status" value="2"/>
</dbReference>
<evidence type="ECO:0000313" key="6">
    <source>
        <dbReference type="EMBL" id="RJG04207.1"/>
    </source>
</evidence>
<keyword evidence="7" id="KW-1185">Reference proteome</keyword>
<dbReference type="Proteomes" id="UP000266327">
    <property type="component" value="Unassembled WGS sequence"/>
</dbReference>
<dbReference type="GO" id="GO:0005524">
    <property type="term" value="F:ATP binding"/>
    <property type="evidence" value="ECO:0007669"/>
    <property type="project" value="UniProtKB-KW"/>
</dbReference>
<dbReference type="InterPro" id="IPR016102">
    <property type="entry name" value="Succinyl-CoA_synth-like"/>
</dbReference>
<organism evidence="6 7">
    <name type="scientific">Noviherbaspirillum sedimenti</name>
    <dbReference type="NCBI Taxonomy" id="2320865"/>
    <lineage>
        <taxon>Bacteria</taxon>
        <taxon>Pseudomonadati</taxon>
        <taxon>Pseudomonadota</taxon>
        <taxon>Betaproteobacteria</taxon>
        <taxon>Burkholderiales</taxon>
        <taxon>Oxalobacteraceae</taxon>
        <taxon>Noviherbaspirillum</taxon>
    </lineage>
</organism>
<dbReference type="PANTHER" id="PTHR43334:SF1">
    <property type="entry name" value="3-HYDROXYPROPIONATE--COA LIGASE [ADP-FORMING]"/>
    <property type="match status" value="1"/>
</dbReference>
<comment type="similarity">
    <text evidence="4">In the N-terminal section; belongs to the acetate CoA ligase alpha subunit family.</text>
</comment>
<dbReference type="Pfam" id="PF13380">
    <property type="entry name" value="CoA_binding_2"/>
    <property type="match status" value="1"/>
</dbReference>
<dbReference type="InterPro" id="IPR032875">
    <property type="entry name" value="Succ_CoA_lig_flav_dom"/>
</dbReference>
<evidence type="ECO:0000256" key="4">
    <source>
        <dbReference type="ARBA" id="ARBA00060888"/>
    </source>
</evidence>
<dbReference type="InterPro" id="IPR051538">
    <property type="entry name" value="Acyl-CoA_Synth/Transferase"/>
</dbReference>
<sequence length="711" mass="74521">MTNDPARHALETFLNPRSVALVGATDRSGWSRSTFCNLQDWGFGGRVHLVNKKGGQVHGRIATASCVGVDAAIDVALLMVPAAVIPDALDDIAEAGIANAIILASGFSESGAQGQARQAALMAHAKARKIRLLGPNTLGFLNVRKRAPVWTSRLPAPLLPGHVGIISQSGAMGGYIGKLAHQQGVGLSYLVATGNECDVDVALVLDYLVSDPHTKVVAMFIETIRDTAAFLAAVERARDAGKPLVILKVGTSELAVKAAQAHTGALIGDDKVFDSVCRDRGLIRVPSLEDMVITAGMLASTGRIKNQRLGVISISGGAGEIVADRAALEEVEIVTFSAETCARLGEIRPEFSACHNPFDITGAAILEPELFAHTIPIVAADPGVGMLAVVLDVPTTTDDYNPIVVKALEHIGNALRATEVPALVVNMITKPVTPMTREIAAKAELPFIIGGLNQTLFAIGRAFWWSSWIERHERQAATDAAGPAAASVRPHSEREALAYLDSQGVSVIPSFLAESQDAAVRAAAQINCAVALKIASPDIAHKSDVGGVRLNVSGAAAVADGFRRIMADVGNAVPAARLDGVLVSPMRSGGIELFVGVTRDPQWGPVIAVGLGGIWVEALKDSSLRLLPITPEVALDMLKELRGAKLLQGYRGARPADLVALGRTIAGIANAALALGPELLAFEVNPLRVEGDCVEALDALAVWRDTAGQEH</sequence>
<protein>
    <submittedName>
        <fullName evidence="6">CoA-binding protein</fullName>
    </submittedName>
</protein>
<dbReference type="Gene3D" id="3.40.50.261">
    <property type="entry name" value="Succinyl-CoA synthetase domains"/>
    <property type="match status" value="2"/>
</dbReference>
<comment type="caution">
    <text evidence="6">The sequence shown here is derived from an EMBL/GenBank/DDBJ whole genome shotgun (WGS) entry which is preliminary data.</text>
</comment>
<dbReference type="GO" id="GO:0016874">
    <property type="term" value="F:ligase activity"/>
    <property type="evidence" value="ECO:0007669"/>
    <property type="project" value="UniProtKB-KW"/>
</dbReference>
<dbReference type="Gene3D" id="3.30.470.20">
    <property type="entry name" value="ATP-grasp fold, B domain"/>
    <property type="match status" value="1"/>
</dbReference>
<dbReference type="OrthoDB" id="9807426at2"/>
<feature type="domain" description="CoA-binding" evidence="5">
    <location>
        <begin position="13"/>
        <end position="107"/>
    </location>
</feature>
<proteinExistence type="inferred from homology"/>
<gene>
    <name evidence="6" type="ORF">D3878_03845</name>
</gene>
<dbReference type="InterPro" id="IPR013815">
    <property type="entry name" value="ATP_grasp_subdomain_1"/>
</dbReference>
<dbReference type="Gene3D" id="3.30.1490.20">
    <property type="entry name" value="ATP-grasp fold, A domain"/>
    <property type="match status" value="1"/>
</dbReference>